<dbReference type="GO" id="GO:0071978">
    <property type="term" value="P:bacterial-type flagellum-dependent swarming motility"/>
    <property type="evidence" value="ECO:0007669"/>
    <property type="project" value="TreeGrafter"/>
</dbReference>
<accession>A0A809R3W4</accession>
<feature type="compositionally biased region" description="Pro residues" evidence="11">
    <location>
        <begin position="212"/>
        <end position="221"/>
    </location>
</feature>
<dbReference type="GO" id="GO:0009425">
    <property type="term" value="C:bacterial-type flagellum basal body"/>
    <property type="evidence" value="ECO:0007669"/>
    <property type="project" value="InterPro"/>
</dbReference>
<evidence type="ECO:0000256" key="9">
    <source>
        <dbReference type="ARBA" id="ARBA00023136"/>
    </source>
</evidence>
<keyword evidence="7 10" id="KW-0283">Flagellar rotation</keyword>
<keyword evidence="6 10" id="KW-0812">Transmembrane</keyword>
<evidence type="ECO:0000256" key="10">
    <source>
        <dbReference type="RuleBase" id="RU364125"/>
    </source>
</evidence>
<gene>
    <name evidence="12" type="ORF">DSYM_21070</name>
</gene>
<feature type="transmembrane region" description="Helical" evidence="10">
    <location>
        <begin position="29"/>
        <end position="50"/>
    </location>
</feature>
<dbReference type="EMBL" id="AP021857">
    <property type="protein sequence ID" value="BBO21408.1"/>
    <property type="molecule type" value="Genomic_DNA"/>
</dbReference>
<feature type="compositionally biased region" description="Low complexity" evidence="11">
    <location>
        <begin position="201"/>
        <end position="211"/>
    </location>
</feature>
<comment type="similarity">
    <text evidence="3 10">Belongs to the FliL family.</text>
</comment>
<dbReference type="PANTHER" id="PTHR35091">
    <property type="entry name" value="FLAGELLAR PROTEIN FLIL"/>
    <property type="match status" value="1"/>
</dbReference>
<evidence type="ECO:0000256" key="1">
    <source>
        <dbReference type="ARBA" id="ARBA00002254"/>
    </source>
</evidence>
<dbReference type="KEGG" id="ddz:DSYM_21070"/>
<keyword evidence="4" id="KW-1003">Cell membrane</keyword>
<dbReference type="PANTHER" id="PTHR35091:SF2">
    <property type="entry name" value="FLAGELLAR PROTEIN FLIL"/>
    <property type="match status" value="1"/>
</dbReference>
<evidence type="ECO:0000256" key="6">
    <source>
        <dbReference type="ARBA" id="ARBA00022692"/>
    </source>
</evidence>
<comment type="subcellular location">
    <subcellularLocation>
        <location evidence="10">Cell inner membrane</location>
    </subcellularLocation>
    <subcellularLocation>
        <location evidence="2">Cell membrane</location>
        <topology evidence="2">Single-pass membrane protein</topology>
    </subcellularLocation>
</comment>
<keyword evidence="5 10" id="KW-0145">Chemotaxis</keyword>
<keyword evidence="8 10" id="KW-1133">Transmembrane helix</keyword>
<evidence type="ECO:0000256" key="7">
    <source>
        <dbReference type="ARBA" id="ARBA00022779"/>
    </source>
</evidence>
<dbReference type="InterPro" id="IPR005503">
    <property type="entry name" value="FliL"/>
</dbReference>
<organism evidence="12 13">
    <name type="scientific">Candidatus Desulfobacillus denitrificans</name>
    <dbReference type="NCBI Taxonomy" id="2608985"/>
    <lineage>
        <taxon>Bacteria</taxon>
        <taxon>Pseudomonadati</taxon>
        <taxon>Pseudomonadota</taxon>
        <taxon>Betaproteobacteria</taxon>
        <taxon>Candidatus Desulfobacillus</taxon>
    </lineage>
</organism>
<evidence type="ECO:0000313" key="12">
    <source>
        <dbReference type="EMBL" id="BBO21408.1"/>
    </source>
</evidence>
<keyword evidence="9 10" id="KW-0472">Membrane</keyword>
<sequence>MAKAPAKKEEKKPEAAESEEQPPKKKGKLPLIIGLVVLLAAAGGGAWFFLSKGKGEEAPQQAKAQPPKPPVFVPLDAFTVNLASDDSGQYLQTAATLKVLDQPAADAVKLFMPEVRHKILVLLSAKKPSEIATAEGRERLAEEIRQTANNILLAAAGRPVKPIVLDVPLPADAAQVDEAKPEPAAPEATKPAEGDKPQEGAPADAAAQAPAAAPPAPPAPAARPATTLAKAAADDPVQSVFFTSFIIQ</sequence>
<evidence type="ECO:0000256" key="3">
    <source>
        <dbReference type="ARBA" id="ARBA00008281"/>
    </source>
</evidence>
<feature type="region of interest" description="Disordered" evidence="11">
    <location>
        <begin position="1"/>
        <end position="25"/>
    </location>
</feature>
<feature type="compositionally biased region" description="Basic and acidic residues" evidence="11">
    <location>
        <begin position="1"/>
        <end position="15"/>
    </location>
</feature>
<comment type="function">
    <text evidence="1 10">Controls the rotational direction of flagella during chemotaxis.</text>
</comment>
<protein>
    <recommendedName>
        <fullName evidence="10">Flagellar protein FliL</fullName>
    </recommendedName>
</protein>
<reference evidence="12" key="1">
    <citation type="journal article" name="DNA Res.">
        <title>The physiological potential of anammox bacteria as revealed by their core genome structure.</title>
        <authorList>
            <person name="Okubo T."/>
            <person name="Toyoda A."/>
            <person name="Fukuhara K."/>
            <person name="Uchiyama I."/>
            <person name="Harigaya Y."/>
            <person name="Kuroiwa M."/>
            <person name="Suzuki T."/>
            <person name="Murakami Y."/>
            <person name="Suwa Y."/>
            <person name="Takami H."/>
        </authorList>
    </citation>
    <scope>NUCLEOTIDE SEQUENCE</scope>
    <source>
        <strain evidence="12">317325-3</strain>
    </source>
</reference>
<evidence type="ECO:0000256" key="11">
    <source>
        <dbReference type="SAM" id="MobiDB-lite"/>
    </source>
</evidence>
<dbReference type="GO" id="GO:0006935">
    <property type="term" value="P:chemotaxis"/>
    <property type="evidence" value="ECO:0007669"/>
    <property type="project" value="UniProtKB-KW"/>
</dbReference>
<evidence type="ECO:0000256" key="8">
    <source>
        <dbReference type="ARBA" id="ARBA00022989"/>
    </source>
</evidence>
<evidence type="ECO:0000256" key="4">
    <source>
        <dbReference type="ARBA" id="ARBA00022475"/>
    </source>
</evidence>
<feature type="region of interest" description="Disordered" evidence="11">
    <location>
        <begin position="177"/>
        <end position="230"/>
    </location>
</feature>
<name>A0A809R3W4_9PROT</name>
<evidence type="ECO:0000313" key="13">
    <source>
        <dbReference type="Proteomes" id="UP000662914"/>
    </source>
</evidence>
<proteinExistence type="inferred from homology"/>
<keyword evidence="10" id="KW-0997">Cell inner membrane</keyword>
<evidence type="ECO:0000256" key="5">
    <source>
        <dbReference type="ARBA" id="ARBA00022500"/>
    </source>
</evidence>
<evidence type="ECO:0000256" key="2">
    <source>
        <dbReference type="ARBA" id="ARBA00004162"/>
    </source>
</evidence>
<dbReference type="AlphaFoldDB" id="A0A809R3W4"/>
<dbReference type="Proteomes" id="UP000662914">
    <property type="component" value="Chromosome"/>
</dbReference>
<dbReference type="Pfam" id="PF03748">
    <property type="entry name" value="FliL"/>
    <property type="match status" value="1"/>
</dbReference>
<dbReference type="GO" id="GO:0005886">
    <property type="term" value="C:plasma membrane"/>
    <property type="evidence" value="ECO:0007669"/>
    <property type="project" value="UniProtKB-SubCell"/>
</dbReference>